<dbReference type="EMBL" id="JAPESX010000311">
    <property type="protein sequence ID" value="KAJ8121976.1"/>
    <property type="molecule type" value="Genomic_DNA"/>
</dbReference>
<name>A0ACC2J3H9_9PEZI</name>
<dbReference type="Proteomes" id="UP001153334">
    <property type="component" value="Unassembled WGS sequence"/>
</dbReference>
<keyword evidence="2" id="KW-1185">Reference proteome</keyword>
<gene>
    <name evidence="1" type="ORF">ONZ43_g1709</name>
</gene>
<comment type="caution">
    <text evidence="1">The sequence shown here is derived from an EMBL/GenBank/DDBJ whole genome shotgun (WGS) entry which is preliminary data.</text>
</comment>
<sequence length="427" mass="47079">MYNQGRIIKRLLGRSDADITNDSSLDTTSSPNPQAYRPKASQNAFYPSTAPISCVDRTPDGHLAVLGGRHILKLIRVEGSNIKDGVDVRSAIISQLANRGSEHLSIKDVKLATNHVGEPVIFTACANGRVFSYDVNRLASGLGLEYSLICEGARQVNKLDFNPHRGTWMLAGGQDGSVRCFDINAPVPGRTGPTFRILQMMKNNSDPIRDLKWAPKDGMVFACGTESGAIAKWDIRKASMPVMRINAHDPQKGVSSLSWHPDGDHVISAGLDGKCYVWDLSKNAEKRQKAKWTINAPAPVTSVSWRPGLWSATAQGRRAAQVAVAYDDGSGLKNGITSVHIWDLARPTMPYKEIEVFENSPNALLWQDRDLIWAVGQKGFKQCDVAFAPKVMDRRPVSSLDFSPRGEVLMFLEERLKPKWPDAQHQP</sequence>
<evidence type="ECO:0000313" key="1">
    <source>
        <dbReference type="EMBL" id="KAJ8121976.1"/>
    </source>
</evidence>
<accession>A0ACC2J3H9</accession>
<proteinExistence type="predicted"/>
<organism evidence="1 2">
    <name type="scientific">Nemania bipapillata</name>
    <dbReference type="NCBI Taxonomy" id="110536"/>
    <lineage>
        <taxon>Eukaryota</taxon>
        <taxon>Fungi</taxon>
        <taxon>Dikarya</taxon>
        <taxon>Ascomycota</taxon>
        <taxon>Pezizomycotina</taxon>
        <taxon>Sordariomycetes</taxon>
        <taxon>Xylariomycetidae</taxon>
        <taxon>Xylariales</taxon>
        <taxon>Xylariaceae</taxon>
        <taxon>Nemania</taxon>
    </lineage>
</organism>
<reference evidence="1" key="1">
    <citation type="submission" date="2022-11" db="EMBL/GenBank/DDBJ databases">
        <title>Genome Sequence of Nemania bipapillata.</title>
        <authorList>
            <person name="Buettner E."/>
        </authorList>
    </citation>
    <scope>NUCLEOTIDE SEQUENCE</scope>
    <source>
        <strain evidence="1">CP14</strain>
    </source>
</reference>
<protein>
    <submittedName>
        <fullName evidence="1">Uncharacterized protein</fullName>
    </submittedName>
</protein>
<evidence type="ECO:0000313" key="2">
    <source>
        <dbReference type="Proteomes" id="UP001153334"/>
    </source>
</evidence>